<keyword evidence="13" id="KW-0732">Signal</keyword>
<keyword evidence="5 12" id="KW-0999">Mitochondrion inner membrane</keyword>
<evidence type="ECO:0000313" key="15">
    <source>
        <dbReference type="EnsemblMetazoa" id="HelroP108466"/>
    </source>
</evidence>
<dbReference type="FunFam" id="4.10.95.10:FF:000001">
    <property type="entry name" value="Cytochrome c oxidase subunit 6A, mitochondrial"/>
    <property type="match status" value="1"/>
</dbReference>
<keyword evidence="9 12" id="KW-0496">Mitochondrion</keyword>
<reference evidence="16" key="1">
    <citation type="submission" date="2012-12" db="EMBL/GenBank/DDBJ databases">
        <authorList>
            <person name="Hellsten U."/>
            <person name="Grimwood J."/>
            <person name="Chapman J.A."/>
            <person name="Shapiro H."/>
            <person name="Aerts A."/>
            <person name="Otillar R.P."/>
            <person name="Terry A.Y."/>
            <person name="Boore J.L."/>
            <person name="Simakov O."/>
            <person name="Marletaz F."/>
            <person name="Cho S.-J."/>
            <person name="Edsinger-Gonzales E."/>
            <person name="Havlak P."/>
            <person name="Kuo D.-H."/>
            <person name="Larsson T."/>
            <person name="Lv J."/>
            <person name="Arendt D."/>
            <person name="Savage R."/>
            <person name="Osoegawa K."/>
            <person name="de Jong P."/>
            <person name="Lindberg D.R."/>
            <person name="Seaver E.C."/>
            <person name="Weisblat D.A."/>
            <person name="Putnam N.H."/>
            <person name="Grigoriev I.V."/>
            <person name="Rokhsar D.S."/>
        </authorList>
    </citation>
    <scope>NUCLEOTIDE SEQUENCE</scope>
</reference>
<evidence type="ECO:0000256" key="11">
    <source>
        <dbReference type="RuleBase" id="RU004396"/>
    </source>
</evidence>
<keyword evidence="4" id="KW-0812">Transmembrane</keyword>
<organism evidence="15 16">
    <name type="scientific">Helobdella robusta</name>
    <name type="common">Californian leech</name>
    <dbReference type="NCBI Taxonomy" id="6412"/>
    <lineage>
        <taxon>Eukaryota</taxon>
        <taxon>Metazoa</taxon>
        <taxon>Spiralia</taxon>
        <taxon>Lophotrochozoa</taxon>
        <taxon>Annelida</taxon>
        <taxon>Clitellata</taxon>
        <taxon>Hirudinea</taxon>
        <taxon>Rhynchobdellida</taxon>
        <taxon>Glossiphoniidae</taxon>
        <taxon>Helobdella</taxon>
    </lineage>
</organism>
<dbReference type="OMA" id="MWKTLTY"/>
<keyword evidence="6" id="KW-0809">Transit peptide</keyword>
<gene>
    <name evidence="15" type="primary">20194995</name>
    <name evidence="14" type="ORF">HELRODRAFT_108466</name>
</gene>
<dbReference type="InterPro" id="IPR018507">
    <property type="entry name" value="Cyt_c_oxidase_su6a_CS"/>
</dbReference>
<evidence type="ECO:0000256" key="1">
    <source>
        <dbReference type="ARBA" id="ARBA00004434"/>
    </source>
</evidence>
<dbReference type="OrthoDB" id="5947505at2759"/>
<comment type="pathway">
    <text evidence="2">Energy metabolism; oxidative phosphorylation.</text>
</comment>
<dbReference type="UniPathway" id="UPA00705"/>
<evidence type="ECO:0000256" key="10">
    <source>
        <dbReference type="ARBA" id="ARBA00023136"/>
    </source>
</evidence>
<dbReference type="eggNOG" id="KOG3469">
    <property type="taxonomic scope" value="Eukaryota"/>
</dbReference>
<proteinExistence type="inferred from homology"/>
<evidence type="ECO:0000313" key="16">
    <source>
        <dbReference type="Proteomes" id="UP000015101"/>
    </source>
</evidence>
<keyword evidence="16" id="KW-1185">Reference proteome</keyword>
<protein>
    <recommendedName>
        <fullName evidence="12">Cytochrome c oxidase subunit</fullName>
    </recommendedName>
    <alternativeName>
        <fullName evidence="12">Cytochrome c oxidase polypeptide VIa</fullName>
    </alternativeName>
</protein>
<reference evidence="14 16" key="2">
    <citation type="journal article" date="2013" name="Nature">
        <title>Insights into bilaterian evolution from three spiralian genomes.</title>
        <authorList>
            <person name="Simakov O."/>
            <person name="Marletaz F."/>
            <person name="Cho S.J."/>
            <person name="Edsinger-Gonzales E."/>
            <person name="Havlak P."/>
            <person name="Hellsten U."/>
            <person name="Kuo D.H."/>
            <person name="Larsson T."/>
            <person name="Lv J."/>
            <person name="Arendt D."/>
            <person name="Savage R."/>
            <person name="Osoegawa K."/>
            <person name="de Jong P."/>
            <person name="Grimwood J."/>
            <person name="Chapman J.A."/>
            <person name="Shapiro H."/>
            <person name="Aerts A."/>
            <person name="Otillar R.P."/>
            <person name="Terry A.Y."/>
            <person name="Boore J.L."/>
            <person name="Grigoriev I.V."/>
            <person name="Lindberg D.R."/>
            <person name="Seaver E.C."/>
            <person name="Weisblat D.A."/>
            <person name="Putnam N.H."/>
            <person name="Rokhsar D.S."/>
        </authorList>
    </citation>
    <scope>NUCLEOTIDE SEQUENCE</scope>
</reference>
<dbReference type="Gene3D" id="4.10.95.10">
    <property type="entry name" value="Cytochrome c oxidase, subunit VIa"/>
    <property type="match status" value="1"/>
</dbReference>
<dbReference type="STRING" id="6412.T1EEJ3"/>
<dbReference type="PROSITE" id="PS01329">
    <property type="entry name" value="COX6A"/>
    <property type="match status" value="1"/>
</dbReference>
<dbReference type="PIRSF" id="PIRSF000277">
    <property type="entry name" value="COX6A1"/>
    <property type="match status" value="1"/>
</dbReference>
<keyword evidence="7" id="KW-1133">Transmembrane helix</keyword>
<keyword evidence="10 12" id="KW-0472">Membrane</keyword>
<evidence type="ECO:0000256" key="5">
    <source>
        <dbReference type="ARBA" id="ARBA00022792"/>
    </source>
</evidence>
<dbReference type="GO" id="GO:0045277">
    <property type="term" value="C:respiratory chain complex IV"/>
    <property type="evidence" value="ECO:0000318"/>
    <property type="project" value="GO_Central"/>
</dbReference>
<comment type="subcellular location">
    <subcellularLocation>
        <location evidence="1">Mitochondrion inner membrane</location>
        <topology evidence="1">Single-pass membrane protein</topology>
    </subcellularLocation>
</comment>
<dbReference type="GO" id="GO:0016491">
    <property type="term" value="F:oxidoreductase activity"/>
    <property type="evidence" value="ECO:0007669"/>
    <property type="project" value="UniProtKB-KW"/>
</dbReference>
<dbReference type="HOGENOM" id="CLU_122515_1_1_1"/>
<dbReference type="EMBL" id="KB097700">
    <property type="protein sequence ID" value="ESN91711.1"/>
    <property type="molecule type" value="Genomic_DNA"/>
</dbReference>
<evidence type="ECO:0000256" key="12">
    <source>
        <dbReference type="RuleBase" id="RU004397"/>
    </source>
</evidence>
<dbReference type="GO" id="GO:0005743">
    <property type="term" value="C:mitochondrial inner membrane"/>
    <property type="evidence" value="ECO:0007669"/>
    <property type="project" value="UniProtKB-SubCell"/>
</dbReference>
<keyword evidence="8" id="KW-0560">Oxidoreductase</keyword>
<evidence type="ECO:0000256" key="8">
    <source>
        <dbReference type="ARBA" id="ARBA00023002"/>
    </source>
</evidence>
<evidence type="ECO:0000256" key="3">
    <source>
        <dbReference type="ARBA" id="ARBA00005553"/>
    </source>
</evidence>
<dbReference type="CTD" id="20194995"/>
<dbReference type="SUPFAM" id="SSF81411">
    <property type="entry name" value="Mitochondrial cytochrome c oxidase subunit VIa"/>
    <property type="match status" value="1"/>
</dbReference>
<sequence>MNSSFSWAVRRYSQNLAATAGGHGGGSSRWRLLSFLTLIPIGACYVNAQQIEKQEHEHWEKHKPEFIPYEHLRLRSKRFPWGDGNHTLFHNKKINALPDGYEE</sequence>
<dbReference type="EnsemblMetazoa" id="HelroT108466">
    <property type="protein sequence ID" value="HelroP108466"/>
    <property type="gene ID" value="HelroG108466"/>
</dbReference>
<dbReference type="RefSeq" id="XP_009030527.1">
    <property type="nucleotide sequence ID" value="XM_009032279.1"/>
</dbReference>
<dbReference type="InterPro" id="IPR001349">
    <property type="entry name" value="Cyt_c_oxidase_su6a"/>
</dbReference>
<dbReference type="InterPro" id="IPR036418">
    <property type="entry name" value="Cyt_c_oxidase_su6a_sf"/>
</dbReference>
<accession>T1EEJ3</accession>
<dbReference type="PANTHER" id="PTHR11504">
    <property type="entry name" value="CYTOCHROME C OXIDASE POLYPEPTIDE VIA"/>
    <property type="match status" value="1"/>
</dbReference>
<dbReference type="EMBL" id="AMQM01002169">
    <property type="status" value="NOT_ANNOTATED_CDS"/>
    <property type="molecule type" value="Genomic_DNA"/>
</dbReference>
<evidence type="ECO:0000256" key="7">
    <source>
        <dbReference type="ARBA" id="ARBA00022989"/>
    </source>
</evidence>
<dbReference type="KEGG" id="hro:HELRODRAFT_108466"/>
<evidence type="ECO:0000256" key="4">
    <source>
        <dbReference type="ARBA" id="ARBA00022692"/>
    </source>
</evidence>
<dbReference type="AlphaFoldDB" id="T1EEJ3"/>
<dbReference type="GeneID" id="20194995"/>
<comment type="similarity">
    <text evidence="3 11">Belongs to the cytochrome c oxidase subunit 6A family.</text>
</comment>
<dbReference type="GO" id="GO:0006123">
    <property type="term" value="P:mitochondrial electron transport, cytochrome c to oxygen"/>
    <property type="evidence" value="ECO:0000318"/>
    <property type="project" value="GO_Central"/>
</dbReference>
<evidence type="ECO:0000256" key="6">
    <source>
        <dbReference type="ARBA" id="ARBA00022946"/>
    </source>
</evidence>
<dbReference type="Proteomes" id="UP000015101">
    <property type="component" value="Unassembled WGS sequence"/>
</dbReference>
<dbReference type="GO" id="GO:0030234">
    <property type="term" value="F:enzyme regulator activity"/>
    <property type="evidence" value="ECO:0000318"/>
    <property type="project" value="GO_Central"/>
</dbReference>
<name>T1EEJ3_HELRO</name>
<dbReference type="Pfam" id="PF02046">
    <property type="entry name" value="COX6A"/>
    <property type="match status" value="1"/>
</dbReference>
<reference evidence="15" key="3">
    <citation type="submission" date="2015-06" db="UniProtKB">
        <authorList>
            <consortium name="EnsemblMetazoa"/>
        </authorList>
    </citation>
    <scope>IDENTIFICATION</scope>
</reference>
<feature type="chain" id="PRO_5010979844" description="Cytochrome c oxidase subunit" evidence="13">
    <location>
        <begin position="49"/>
        <end position="103"/>
    </location>
</feature>
<evidence type="ECO:0000256" key="13">
    <source>
        <dbReference type="SAM" id="SignalP"/>
    </source>
</evidence>
<evidence type="ECO:0000256" key="9">
    <source>
        <dbReference type="ARBA" id="ARBA00023128"/>
    </source>
</evidence>
<dbReference type="PANTHER" id="PTHR11504:SF0">
    <property type="entry name" value="CYTOCHROME C OXIDASE SUBUNIT"/>
    <property type="match status" value="1"/>
</dbReference>
<evidence type="ECO:0000313" key="14">
    <source>
        <dbReference type="EMBL" id="ESN91711.1"/>
    </source>
</evidence>
<feature type="signal peptide" evidence="13">
    <location>
        <begin position="1"/>
        <end position="48"/>
    </location>
</feature>
<evidence type="ECO:0000256" key="2">
    <source>
        <dbReference type="ARBA" id="ARBA00004673"/>
    </source>
</evidence>
<dbReference type="InParanoid" id="T1EEJ3"/>
<dbReference type="FunCoup" id="T1EEJ3">
    <property type="interactions" value="276"/>
</dbReference>